<accession>A0A3S5CP07</accession>
<dbReference type="AlphaFoldDB" id="A0A3S5CP07"/>
<keyword evidence="3" id="KW-1185">Reference proteome</keyword>
<feature type="signal peptide" evidence="1">
    <location>
        <begin position="1"/>
        <end position="20"/>
    </location>
</feature>
<proteinExistence type="predicted"/>
<evidence type="ECO:0000313" key="2">
    <source>
        <dbReference type="EMBL" id="VEL36524.1"/>
    </source>
</evidence>
<evidence type="ECO:0000256" key="1">
    <source>
        <dbReference type="SAM" id="SignalP"/>
    </source>
</evidence>
<protein>
    <submittedName>
        <fullName evidence="2">Uncharacterized protein</fullName>
    </submittedName>
</protein>
<keyword evidence="1" id="KW-0732">Signal</keyword>
<organism evidence="2 3">
    <name type="scientific">Protopolystoma xenopodis</name>
    <dbReference type="NCBI Taxonomy" id="117903"/>
    <lineage>
        <taxon>Eukaryota</taxon>
        <taxon>Metazoa</taxon>
        <taxon>Spiralia</taxon>
        <taxon>Lophotrochozoa</taxon>
        <taxon>Platyhelminthes</taxon>
        <taxon>Monogenea</taxon>
        <taxon>Polyopisthocotylea</taxon>
        <taxon>Polystomatidea</taxon>
        <taxon>Polystomatidae</taxon>
        <taxon>Protopolystoma</taxon>
    </lineage>
</organism>
<evidence type="ECO:0000313" key="3">
    <source>
        <dbReference type="Proteomes" id="UP000784294"/>
    </source>
</evidence>
<reference evidence="2" key="1">
    <citation type="submission" date="2018-11" db="EMBL/GenBank/DDBJ databases">
        <authorList>
            <consortium name="Pathogen Informatics"/>
        </authorList>
    </citation>
    <scope>NUCLEOTIDE SEQUENCE</scope>
</reference>
<feature type="chain" id="PRO_5018688967" evidence="1">
    <location>
        <begin position="21"/>
        <end position="68"/>
    </location>
</feature>
<sequence length="68" mass="7418">MGRFEYSLSLSLFLPSSTLAIEQMRQSGVFITTSDSALLGLLSSLEGRNYEAIKKLIKPANLSPSLKP</sequence>
<comment type="caution">
    <text evidence="2">The sequence shown here is derived from an EMBL/GenBank/DDBJ whole genome shotgun (WGS) entry which is preliminary data.</text>
</comment>
<name>A0A3S5CP07_9PLAT</name>
<dbReference type="EMBL" id="CAAALY010252460">
    <property type="protein sequence ID" value="VEL36524.1"/>
    <property type="molecule type" value="Genomic_DNA"/>
</dbReference>
<gene>
    <name evidence="2" type="ORF">PXEA_LOCUS29964</name>
</gene>
<dbReference type="Proteomes" id="UP000784294">
    <property type="component" value="Unassembled WGS sequence"/>
</dbReference>